<protein>
    <submittedName>
        <fullName evidence="1">Uncharacterized protein</fullName>
    </submittedName>
</protein>
<reference evidence="1" key="1">
    <citation type="journal article" date="2021" name="Sci. Rep.">
        <title>Diploid genomic architecture of Nitzschia inconspicua, an elite biomass production diatom.</title>
        <authorList>
            <person name="Oliver A."/>
            <person name="Podell S."/>
            <person name="Pinowska A."/>
            <person name="Traller J.C."/>
            <person name="Smith S.R."/>
            <person name="McClure R."/>
            <person name="Beliaev A."/>
            <person name="Bohutskyi P."/>
            <person name="Hill E.A."/>
            <person name="Rabines A."/>
            <person name="Zheng H."/>
            <person name="Allen L.Z."/>
            <person name="Kuo A."/>
            <person name="Grigoriev I.V."/>
            <person name="Allen A.E."/>
            <person name="Hazlebeck D."/>
            <person name="Allen E.E."/>
        </authorList>
    </citation>
    <scope>NUCLEOTIDE SEQUENCE</scope>
    <source>
        <strain evidence="1">Hildebrandi</strain>
    </source>
</reference>
<sequence length="93" mass="10234">MDTLGEGEDSIFGIDDDPDDEELLAAYADMDAEDLETTIPALAAAASDCLLYLNSLLGTDDWFCKEEPTDLHAQHFSTGVLHHSYNYYSSIGR</sequence>
<proteinExistence type="predicted"/>
<comment type="caution">
    <text evidence="1">The sequence shown here is derived from an EMBL/GenBank/DDBJ whole genome shotgun (WGS) entry which is preliminary data.</text>
</comment>
<reference evidence="1" key="2">
    <citation type="submission" date="2021-04" db="EMBL/GenBank/DDBJ databases">
        <authorList>
            <person name="Podell S."/>
        </authorList>
    </citation>
    <scope>NUCLEOTIDE SEQUENCE</scope>
    <source>
        <strain evidence="1">Hildebrandi</strain>
    </source>
</reference>
<name>A0A9K3PCB0_9STRA</name>
<organism evidence="1 3">
    <name type="scientific">Nitzschia inconspicua</name>
    <dbReference type="NCBI Taxonomy" id="303405"/>
    <lineage>
        <taxon>Eukaryota</taxon>
        <taxon>Sar</taxon>
        <taxon>Stramenopiles</taxon>
        <taxon>Ochrophyta</taxon>
        <taxon>Bacillariophyta</taxon>
        <taxon>Bacillariophyceae</taxon>
        <taxon>Bacillariophycidae</taxon>
        <taxon>Bacillariales</taxon>
        <taxon>Bacillariaceae</taxon>
        <taxon>Nitzschia</taxon>
    </lineage>
</organism>
<dbReference type="EMBL" id="JAGRRH010000030">
    <property type="protein sequence ID" value="KAG7339794.1"/>
    <property type="molecule type" value="Genomic_DNA"/>
</dbReference>
<evidence type="ECO:0000313" key="1">
    <source>
        <dbReference type="EMBL" id="KAG7339794.1"/>
    </source>
</evidence>
<dbReference type="EMBL" id="JAGRRH010000011">
    <property type="protein sequence ID" value="KAG7362589.1"/>
    <property type="molecule type" value="Genomic_DNA"/>
</dbReference>
<evidence type="ECO:0000313" key="3">
    <source>
        <dbReference type="Proteomes" id="UP000693970"/>
    </source>
</evidence>
<gene>
    <name evidence="2" type="ORF">IV203_025473</name>
    <name evidence="1" type="ORF">IV203_028255</name>
</gene>
<evidence type="ECO:0000313" key="2">
    <source>
        <dbReference type="EMBL" id="KAG7362589.1"/>
    </source>
</evidence>
<accession>A0A9K3PCB0</accession>
<keyword evidence="3" id="KW-1185">Reference proteome</keyword>
<dbReference type="Proteomes" id="UP000693970">
    <property type="component" value="Unassembled WGS sequence"/>
</dbReference>
<dbReference type="AlphaFoldDB" id="A0A9K3PCB0"/>